<protein>
    <submittedName>
        <fullName evidence="1">Uncharacterized protein</fullName>
    </submittedName>
</protein>
<comment type="caution">
    <text evidence="1">The sequence shown here is derived from an EMBL/GenBank/DDBJ whole genome shotgun (WGS) entry which is preliminary data.</text>
</comment>
<dbReference type="RefSeq" id="WP_185659215.1">
    <property type="nucleotide sequence ID" value="NZ_CAWPOO010000006.1"/>
</dbReference>
<accession>A0A7X1B459</accession>
<dbReference type="Proteomes" id="UP000526501">
    <property type="component" value="Unassembled WGS sequence"/>
</dbReference>
<sequence>MLPALSYITLDEFDDDYVEALVEEAKELAKEHQWWNQSLAIQADKRNPNLLQGSTKLMHRYVTMEDGTQQKIDYRDDVLMGAVDTLALLEMLTLLSKEHEFAWQVEIPASPRPKPVGRIIDGDIDAKLFELIMPEVEAMEITEEELNDEKLHQSIRLKYFPTN</sequence>
<proteinExistence type="predicted"/>
<organism evidence="1 2">
    <name type="scientific">Pelagicoccus albus</name>
    <dbReference type="NCBI Taxonomy" id="415222"/>
    <lineage>
        <taxon>Bacteria</taxon>
        <taxon>Pseudomonadati</taxon>
        <taxon>Verrucomicrobiota</taxon>
        <taxon>Opitutia</taxon>
        <taxon>Puniceicoccales</taxon>
        <taxon>Pelagicoccaceae</taxon>
        <taxon>Pelagicoccus</taxon>
    </lineage>
</organism>
<dbReference type="EMBL" id="JACHVC010000006">
    <property type="protein sequence ID" value="MBC2605333.1"/>
    <property type="molecule type" value="Genomic_DNA"/>
</dbReference>
<gene>
    <name evidence="1" type="ORF">H5P27_04670</name>
</gene>
<evidence type="ECO:0000313" key="1">
    <source>
        <dbReference type="EMBL" id="MBC2605333.1"/>
    </source>
</evidence>
<name>A0A7X1B459_9BACT</name>
<dbReference type="AlphaFoldDB" id="A0A7X1B459"/>
<reference evidence="1 2" key="1">
    <citation type="submission" date="2020-07" db="EMBL/GenBank/DDBJ databases">
        <authorList>
            <person name="Feng X."/>
        </authorList>
    </citation>
    <scope>NUCLEOTIDE SEQUENCE [LARGE SCALE GENOMIC DNA]</scope>
    <source>
        <strain evidence="1 2">JCM23202</strain>
    </source>
</reference>
<keyword evidence="2" id="KW-1185">Reference proteome</keyword>
<evidence type="ECO:0000313" key="2">
    <source>
        <dbReference type="Proteomes" id="UP000526501"/>
    </source>
</evidence>